<gene>
    <name evidence="2" type="ORF">Lrub_2695</name>
</gene>
<evidence type="ECO:0000313" key="3">
    <source>
        <dbReference type="Proteomes" id="UP000054608"/>
    </source>
</evidence>
<feature type="transmembrane region" description="Helical" evidence="1">
    <location>
        <begin position="74"/>
        <end position="95"/>
    </location>
</feature>
<keyword evidence="1 2" id="KW-0812">Transmembrane</keyword>
<proteinExistence type="predicted"/>
<reference evidence="2 3" key="1">
    <citation type="submission" date="2015-11" db="EMBL/GenBank/DDBJ databases">
        <title>Genomic analysis of 38 Legionella species identifies large and diverse effector repertoires.</title>
        <authorList>
            <person name="Burstein D."/>
            <person name="Amaro F."/>
            <person name="Zusman T."/>
            <person name="Lifshitz Z."/>
            <person name="Cohen O."/>
            <person name="Gilbert J.A."/>
            <person name="Pupko T."/>
            <person name="Shuman H.A."/>
            <person name="Segal G."/>
        </authorList>
    </citation>
    <scope>NUCLEOTIDE SEQUENCE [LARGE SCALE GENOMIC DNA]</scope>
    <source>
        <strain evidence="2 3">WA-270A-C2</strain>
    </source>
</reference>
<keyword evidence="1" id="KW-0472">Membrane</keyword>
<organism evidence="2 3">
    <name type="scientific">Legionella rubrilucens</name>
    <dbReference type="NCBI Taxonomy" id="458"/>
    <lineage>
        <taxon>Bacteria</taxon>
        <taxon>Pseudomonadati</taxon>
        <taxon>Pseudomonadota</taxon>
        <taxon>Gammaproteobacteria</taxon>
        <taxon>Legionellales</taxon>
        <taxon>Legionellaceae</taxon>
        <taxon>Legionella</taxon>
    </lineage>
</organism>
<dbReference type="PANTHER" id="PTHR28026">
    <property type="entry name" value="DUF962 DOMAIN PROTEIN (AFU_ORTHOLOGUE AFUA_8G05310)"/>
    <property type="match status" value="1"/>
</dbReference>
<protein>
    <submittedName>
        <fullName evidence="2">Transmembrane protein</fullName>
    </submittedName>
</protein>
<dbReference type="STRING" id="458.Lrub_2695"/>
<name>A0A0W0XMN2_9GAMM</name>
<evidence type="ECO:0000313" key="2">
    <source>
        <dbReference type="EMBL" id="KTD45898.1"/>
    </source>
</evidence>
<keyword evidence="1" id="KW-1133">Transmembrane helix</keyword>
<keyword evidence="3" id="KW-1185">Reference proteome</keyword>
<dbReference type="RefSeq" id="WP_058532649.1">
    <property type="nucleotide sequence ID" value="NZ_CAAAIN010000004.1"/>
</dbReference>
<evidence type="ECO:0000256" key="1">
    <source>
        <dbReference type="SAM" id="Phobius"/>
    </source>
</evidence>
<comment type="caution">
    <text evidence="2">The sequence shown here is derived from an EMBL/GenBank/DDBJ whole genome shotgun (WGS) entry which is preliminary data.</text>
</comment>
<accession>A0A0W0XMN2</accession>
<dbReference type="OrthoDB" id="5515308at2"/>
<dbReference type="InterPro" id="IPR009305">
    <property type="entry name" value="Mpo1-like"/>
</dbReference>
<dbReference type="EMBL" id="LNYT01000022">
    <property type="protein sequence ID" value="KTD45898.1"/>
    <property type="molecule type" value="Genomic_DNA"/>
</dbReference>
<dbReference type="AlphaFoldDB" id="A0A0W0XMN2"/>
<feature type="transmembrane region" description="Helical" evidence="1">
    <location>
        <begin position="134"/>
        <end position="154"/>
    </location>
</feature>
<dbReference type="PANTHER" id="PTHR28026:SF9">
    <property type="entry name" value="2-HYDROXY-PALMITIC ACID DIOXYGENASE MPO1"/>
    <property type="match status" value="1"/>
</dbReference>
<dbReference type="Proteomes" id="UP000054608">
    <property type="component" value="Unassembled WGS sequence"/>
</dbReference>
<sequence length="179" mass="20425">MKTFIEQARFYAQYHQKTATFYTHIIGVPLIILSLMILLGFVRLVIPPNVLNISFADIATLLLWIYYMRLNWRLGLLILPVLVILLWIANLITYAGLTSGAFWTFVVLFVLGWLLQLAGHFIEGRRPALIDNFYQALVAPLYLTAEVCFMAGYMQPLKQAMHGASDTTDRTEIVTKDPE</sequence>
<dbReference type="GO" id="GO:0016020">
    <property type="term" value="C:membrane"/>
    <property type="evidence" value="ECO:0007669"/>
    <property type="project" value="GOC"/>
</dbReference>
<feature type="transmembrane region" description="Helical" evidence="1">
    <location>
        <begin position="50"/>
        <end position="67"/>
    </location>
</feature>
<dbReference type="Pfam" id="PF06127">
    <property type="entry name" value="Mpo1-like"/>
    <property type="match status" value="1"/>
</dbReference>
<feature type="transmembrane region" description="Helical" evidence="1">
    <location>
        <begin position="101"/>
        <end position="122"/>
    </location>
</feature>
<feature type="transmembrane region" description="Helical" evidence="1">
    <location>
        <begin position="21"/>
        <end position="44"/>
    </location>
</feature>
<dbReference type="PATRIC" id="fig|458.5.peg.2810"/>
<dbReference type="GO" id="GO:0046521">
    <property type="term" value="P:sphingoid catabolic process"/>
    <property type="evidence" value="ECO:0007669"/>
    <property type="project" value="TreeGrafter"/>
</dbReference>